<feature type="transmembrane region" description="Helical" evidence="5">
    <location>
        <begin position="196"/>
        <end position="212"/>
    </location>
</feature>
<feature type="transmembrane region" description="Helical" evidence="5">
    <location>
        <begin position="163"/>
        <end position="184"/>
    </location>
</feature>
<comment type="function">
    <text evidence="5">Part of the twin-arginine translocation (Tat) system that transports large folded proteins containing a characteristic twin-arginine motif in their signal peptide across membranes.</text>
</comment>
<keyword evidence="2 5" id="KW-0812">Transmembrane</keyword>
<accession>A0A1F7JTZ3</accession>
<evidence type="ECO:0000256" key="4">
    <source>
        <dbReference type="ARBA" id="ARBA00023136"/>
    </source>
</evidence>
<evidence type="ECO:0000256" key="1">
    <source>
        <dbReference type="ARBA" id="ARBA00004141"/>
    </source>
</evidence>
<evidence type="ECO:0000313" key="7">
    <source>
        <dbReference type="Proteomes" id="UP000176269"/>
    </source>
</evidence>
<comment type="subcellular location">
    <subcellularLocation>
        <location evidence="5">Cell membrane</location>
        <topology evidence="5">Multi-pass membrane protein</topology>
    </subcellularLocation>
    <subcellularLocation>
        <location evidence="1">Membrane</location>
        <topology evidence="1">Multi-pass membrane protein</topology>
    </subcellularLocation>
</comment>
<comment type="subunit">
    <text evidence="5">Forms a complex with TatA.</text>
</comment>
<comment type="caution">
    <text evidence="6">The sequence shown here is derived from an EMBL/GenBank/DDBJ whole genome shotgun (WGS) entry which is preliminary data.</text>
</comment>
<dbReference type="HAMAP" id="MF_00902">
    <property type="entry name" value="TatC"/>
    <property type="match status" value="1"/>
</dbReference>
<evidence type="ECO:0000256" key="5">
    <source>
        <dbReference type="HAMAP-Rule" id="MF_00902"/>
    </source>
</evidence>
<keyword evidence="3 5" id="KW-1133">Transmembrane helix</keyword>
<dbReference type="EMBL" id="MGBC01000052">
    <property type="protein sequence ID" value="OGK59068.1"/>
    <property type="molecule type" value="Genomic_DNA"/>
</dbReference>
<dbReference type="PANTHER" id="PTHR30371:SF0">
    <property type="entry name" value="SEC-INDEPENDENT PROTEIN TRANSLOCASE PROTEIN TATC, CHLOROPLASTIC-RELATED"/>
    <property type="match status" value="1"/>
</dbReference>
<keyword evidence="4 5" id="KW-0472">Membrane</keyword>
<reference evidence="6 7" key="1">
    <citation type="journal article" date="2016" name="Nat. Commun.">
        <title>Thousands of microbial genomes shed light on interconnected biogeochemical processes in an aquifer system.</title>
        <authorList>
            <person name="Anantharaman K."/>
            <person name="Brown C.T."/>
            <person name="Hug L.A."/>
            <person name="Sharon I."/>
            <person name="Castelle C.J."/>
            <person name="Probst A.J."/>
            <person name="Thomas B.C."/>
            <person name="Singh A."/>
            <person name="Wilkins M.J."/>
            <person name="Karaoz U."/>
            <person name="Brodie E.L."/>
            <person name="Williams K.H."/>
            <person name="Hubbard S.S."/>
            <person name="Banfield J.F."/>
        </authorList>
    </citation>
    <scope>NUCLEOTIDE SEQUENCE [LARGE SCALE GENOMIC DNA]</scope>
</reference>
<keyword evidence="5" id="KW-0653">Protein transport</keyword>
<dbReference type="PANTHER" id="PTHR30371">
    <property type="entry name" value="SEC-INDEPENDENT PROTEIN TRANSLOCASE PROTEIN TATC"/>
    <property type="match status" value="1"/>
</dbReference>
<dbReference type="Pfam" id="PF00902">
    <property type="entry name" value="TatC"/>
    <property type="match status" value="1"/>
</dbReference>
<organism evidence="6 7">
    <name type="scientific">Candidatus Roizmanbacteria bacterium RIFCSPLOWO2_02_FULL_43_10</name>
    <dbReference type="NCBI Taxonomy" id="1802078"/>
    <lineage>
        <taxon>Bacteria</taxon>
        <taxon>Candidatus Roizmaniibacteriota</taxon>
    </lineage>
</organism>
<evidence type="ECO:0000313" key="6">
    <source>
        <dbReference type="EMBL" id="OGK59068.1"/>
    </source>
</evidence>
<gene>
    <name evidence="5" type="primary">tatC</name>
    <name evidence="6" type="ORF">A3I56_01785</name>
</gene>
<feature type="transmembrane region" description="Helical" evidence="5">
    <location>
        <begin position="111"/>
        <end position="143"/>
    </location>
</feature>
<dbReference type="GO" id="GO:0033281">
    <property type="term" value="C:TAT protein transport complex"/>
    <property type="evidence" value="ECO:0007669"/>
    <property type="project" value="UniProtKB-UniRule"/>
</dbReference>
<keyword evidence="5" id="KW-0813">Transport</keyword>
<name>A0A1F7JTZ3_9BACT</name>
<dbReference type="PRINTS" id="PR01840">
    <property type="entry name" value="TATCFAMILY"/>
</dbReference>
<dbReference type="Proteomes" id="UP000176269">
    <property type="component" value="Unassembled WGS sequence"/>
</dbReference>
<feature type="transmembrane region" description="Helical" evidence="5">
    <location>
        <begin position="79"/>
        <end position="99"/>
    </location>
</feature>
<sequence length="247" mass="27879">MPSKLHAASVIEKSEQYMPFLLEVRRRIIFAFAVFFVASALGFIYYEKIIRAILSAFELEGVNIVFTSPFQFINLAINSGFMVGAIVVFPLIIWQIILFTRPALTKQEFRLILSLLPLSILLFLSGMGFGVLIMRWVIMLFYAKSQQLQIGNFLDVSQLLSQVILTSVLMGVAFQFPIILTLLLKTGMVLYKNISDKRIIAYGLSLLFAAILPPTDVLSLIILTIPLILLFELTLALNKYILKTHVL</sequence>
<feature type="transmembrane region" description="Helical" evidence="5">
    <location>
        <begin position="218"/>
        <end position="237"/>
    </location>
</feature>
<evidence type="ECO:0000256" key="2">
    <source>
        <dbReference type="ARBA" id="ARBA00022692"/>
    </source>
</evidence>
<dbReference type="InterPro" id="IPR002033">
    <property type="entry name" value="TatC"/>
</dbReference>
<evidence type="ECO:0000256" key="3">
    <source>
        <dbReference type="ARBA" id="ARBA00022989"/>
    </source>
</evidence>
<comment type="similarity">
    <text evidence="5">Belongs to the TatC family.</text>
</comment>
<dbReference type="GO" id="GO:0065002">
    <property type="term" value="P:intracellular protein transmembrane transport"/>
    <property type="evidence" value="ECO:0007669"/>
    <property type="project" value="TreeGrafter"/>
</dbReference>
<dbReference type="GO" id="GO:0043953">
    <property type="term" value="P:protein transport by the Tat complex"/>
    <property type="evidence" value="ECO:0007669"/>
    <property type="project" value="UniProtKB-UniRule"/>
</dbReference>
<dbReference type="GO" id="GO:0009977">
    <property type="term" value="F:proton motive force dependent protein transmembrane transporter activity"/>
    <property type="evidence" value="ECO:0007669"/>
    <property type="project" value="TreeGrafter"/>
</dbReference>
<keyword evidence="5" id="KW-1003">Cell membrane</keyword>
<protein>
    <recommendedName>
        <fullName evidence="5">Sec-independent protein translocase protein TatC</fullName>
    </recommendedName>
</protein>
<keyword evidence="5" id="KW-0811">Translocation</keyword>
<feature type="transmembrane region" description="Helical" evidence="5">
    <location>
        <begin position="28"/>
        <end position="46"/>
    </location>
</feature>
<dbReference type="AlphaFoldDB" id="A0A1F7JTZ3"/>
<proteinExistence type="inferred from homology"/>